<feature type="signal peptide" evidence="1">
    <location>
        <begin position="1"/>
        <end position="31"/>
    </location>
</feature>
<dbReference type="SMART" id="SM00869">
    <property type="entry name" value="Autotransporter"/>
    <property type="match status" value="1"/>
</dbReference>
<evidence type="ECO:0000256" key="1">
    <source>
        <dbReference type="SAM" id="SignalP"/>
    </source>
</evidence>
<dbReference type="InterPro" id="IPR005546">
    <property type="entry name" value="Autotransporte_beta"/>
</dbReference>
<dbReference type="RefSeq" id="WP_065270312.1">
    <property type="nucleotide sequence ID" value="NZ_CP015124.1"/>
</dbReference>
<evidence type="ECO:0000313" key="4">
    <source>
        <dbReference type="Proteomes" id="UP001218364"/>
    </source>
</evidence>
<accession>A0ABD4X5H4</accession>
<comment type="caution">
    <text evidence="3">The sequence shown here is derived from an EMBL/GenBank/DDBJ whole genome shotgun (WGS) entry which is preliminary data.</text>
</comment>
<feature type="domain" description="Autotransporter" evidence="2">
    <location>
        <begin position="481"/>
        <end position="758"/>
    </location>
</feature>
<organism evidence="3 4">
    <name type="scientific">Phaeobacter gallaeciensis</name>
    <dbReference type="NCBI Taxonomy" id="60890"/>
    <lineage>
        <taxon>Bacteria</taxon>
        <taxon>Pseudomonadati</taxon>
        <taxon>Pseudomonadota</taxon>
        <taxon>Alphaproteobacteria</taxon>
        <taxon>Rhodobacterales</taxon>
        <taxon>Roseobacteraceae</taxon>
        <taxon>Phaeobacter</taxon>
    </lineage>
</organism>
<reference evidence="3 4" key="1">
    <citation type="submission" date="2023-02" db="EMBL/GenBank/DDBJ databases">
        <title>Population genomics of bacteria associated with diatom.</title>
        <authorList>
            <person name="Xie J."/>
            <person name="Wang H."/>
        </authorList>
    </citation>
    <scope>NUCLEOTIDE SEQUENCE [LARGE SCALE GENOMIC DNA]</scope>
    <source>
        <strain evidence="3 4">PT47_8</strain>
    </source>
</reference>
<gene>
    <name evidence="3" type="ORF">PXK24_03435</name>
</gene>
<dbReference type="NCBIfam" id="NF033657">
    <property type="entry name" value="choice_anch_F"/>
    <property type="match status" value="1"/>
</dbReference>
<dbReference type="Gene3D" id="2.40.128.130">
    <property type="entry name" value="Autotransporter beta-domain"/>
    <property type="match status" value="1"/>
</dbReference>
<keyword evidence="1" id="KW-0732">Signal</keyword>
<dbReference type="PROSITE" id="PS51208">
    <property type="entry name" value="AUTOTRANSPORTER"/>
    <property type="match status" value="1"/>
</dbReference>
<dbReference type="InterPro" id="IPR036709">
    <property type="entry name" value="Autotransporte_beta_dom_sf"/>
</dbReference>
<name>A0ABD4X5H4_9RHOB</name>
<dbReference type="SUPFAM" id="SSF103515">
    <property type="entry name" value="Autotransporter"/>
    <property type="match status" value="1"/>
</dbReference>
<evidence type="ECO:0000259" key="2">
    <source>
        <dbReference type="PROSITE" id="PS51208"/>
    </source>
</evidence>
<sequence>MLKMRSINNFWKLGTVAPAALLILTAGAATADLLPDDPLIATSGDGLIFADPDEGIDPPGVKAVTFTRTRVPDGSGGFTYVDPFEQIITDFSNLTSRGDVTNCLMASQDGVYCDSAGGSGKRVKTQLTGPSPFDMRIRTVASATYPTVDYFTFGKTSNFTGARMTGFSLQLLDANGNAMGTLAPSDAVLFNLNATDIGIGARLPDGLFGAGGQEGEIGFFSSSRASLASTTSVDALTFGALSNTEYLANFGDSFIDNTMTPDGLFWDDNNDPTDESALVAWNDLSNGGWTYGTLDTAANIDARLTELATALGVSVADLGYVDGGLVPADIVAAAQANGLFAVDEIEDLRNANLNFTVTVGSIDDGEFTLRIAPQFAPIVANATSAYEFKLAGYLDGAANVPYLDLGNAATYQTAIADMLAMTAAQRSIALTSTGYSFAPAFANLGFEVSRGQVDAIFAIPSQSVTGAEGGVTRNSSFDTWHMGEGWTGLFSLNGSQSTYDPTATSVGYDVDIASLSIGLEKQLNANTAWGAVLGVADGSADAQNGLGGVDSSSVSLTAYGRFGFGNGGMIKALVGYQDSSYDSSRNVLGQTATGSTDGTQVFGALQAEYMQEVGALRWGPLASVEYYDMSVDAFNETGAGAWNLNVDGLSSDIVLGSVGFRGEYDLAGSQGLTTLTGGLEYTFASGSDFAVRSGFIGLPGATLPVQGLDDDWVDVKLGFETQLASSASSGSVFYGGYTGSIGSDYESHRLQVGLNYEF</sequence>
<evidence type="ECO:0000313" key="3">
    <source>
        <dbReference type="EMBL" id="MDE4164728.1"/>
    </source>
</evidence>
<dbReference type="Pfam" id="PF03797">
    <property type="entry name" value="Autotransporter"/>
    <property type="match status" value="1"/>
</dbReference>
<feature type="chain" id="PRO_5044829557" evidence="1">
    <location>
        <begin position="32"/>
        <end position="758"/>
    </location>
</feature>
<dbReference type="AlphaFoldDB" id="A0ABD4X5H4"/>
<dbReference type="Proteomes" id="UP001218364">
    <property type="component" value="Unassembled WGS sequence"/>
</dbReference>
<dbReference type="EMBL" id="JARCJK010000001">
    <property type="protein sequence ID" value="MDE4164728.1"/>
    <property type="molecule type" value="Genomic_DNA"/>
</dbReference>
<protein>
    <submittedName>
        <fullName evidence="3">Choice-of-anchor F family protein</fullName>
    </submittedName>
</protein>
<proteinExistence type="predicted"/>